<dbReference type="FunFam" id="3.40.309.10:FF:000012">
    <property type="entry name" value="Betaine aldehyde dehydrogenase"/>
    <property type="match status" value="1"/>
</dbReference>
<dbReference type="SUPFAM" id="SSF53720">
    <property type="entry name" value="ALDH-like"/>
    <property type="match status" value="1"/>
</dbReference>
<name>A0A6I4M6X0_9ACTN</name>
<dbReference type="Gene3D" id="3.40.605.10">
    <property type="entry name" value="Aldehyde Dehydrogenase, Chain A, domain 1"/>
    <property type="match status" value="1"/>
</dbReference>
<keyword evidence="7" id="KW-1185">Reference proteome</keyword>
<sequence length="489" mass="51721">MTTDHAALAAAVLPEPALLIGDELVTKTSSGHFDRVDPSTGELLGRIPIAGQEEVDRAVAAAKAAFPAWRRVPADRRRQLMFAIAQALRDHEDELKQIIALETGTPLAVNRLAMAIDQFEYYGGWSDKFEGELITSYPDRAFDYVAYEPYGVIGALITWNGPVINASMKIAPAIAAGNTVVVKSPELGPYAVVRFGQILIEAGLPAGVVNIVSGGPETGEAIIRHPDIRKVSFTGGPAIAQKVMGVAAESLTPVCLELGGKSANIVFEDADLEKAGQMAALMSTIASSGQGCLYPTRLLVQDTVYDEVLERVRAVAESPVIGDPLDATVMMGPVISQGAVDRILGYVEGARASSARLVTGGDRIGGDLGRGYFVKPTVFADVDHTSTLAQEEVFGPVLAAMPFTTEGEALAKANNTRYGLAAYIHTRDLARAHRVAGELEAGYIGVNAFPAMTASAPFGGTKYSGFGREGGRAGIEEFVHHKNVYIPLG</sequence>
<evidence type="ECO:0000313" key="6">
    <source>
        <dbReference type="EMBL" id="MVZ99906.1"/>
    </source>
</evidence>
<keyword evidence="2 4" id="KW-0560">Oxidoreductase</keyword>
<dbReference type="InterPro" id="IPR016162">
    <property type="entry name" value="Ald_DH_N"/>
</dbReference>
<comment type="similarity">
    <text evidence="1 4">Belongs to the aldehyde dehydrogenase family.</text>
</comment>
<organism evidence="6 7">
    <name type="scientific">Actinomadura physcomitrii</name>
    <dbReference type="NCBI Taxonomy" id="2650748"/>
    <lineage>
        <taxon>Bacteria</taxon>
        <taxon>Bacillati</taxon>
        <taxon>Actinomycetota</taxon>
        <taxon>Actinomycetes</taxon>
        <taxon>Streptosporangiales</taxon>
        <taxon>Thermomonosporaceae</taxon>
        <taxon>Actinomadura</taxon>
    </lineage>
</organism>
<feature type="domain" description="Aldehyde dehydrogenase" evidence="5">
    <location>
        <begin position="28"/>
        <end position="484"/>
    </location>
</feature>
<dbReference type="Pfam" id="PF00171">
    <property type="entry name" value="Aldedh"/>
    <property type="match status" value="1"/>
</dbReference>
<dbReference type="PROSITE" id="PS00687">
    <property type="entry name" value="ALDEHYDE_DEHYDR_GLU"/>
    <property type="match status" value="1"/>
</dbReference>
<reference evidence="6" key="1">
    <citation type="submission" date="2019-12" db="EMBL/GenBank/DDBJ databases">
        <title>Actinomadura physcomitrii sp. nov., a novel actinomycete isolated from moss [Physcomitrium sphaericum (Ludw) Fuernr].</title>
        <authorList>
            <person name="Zhuang X."/>
        </authorList>
    </citation>
    <scope>NUCLEOTIDE SEQUENCE [LARGE SCALE GENOMIC DNA]</scope>
    <source>
        <strain evidence="6">LD22</strain>
    </source>
</reference>
<evidence type="ECO:0000256" key="2">
    <source>
        <dbReference type="ARBA" id="ARBA00023002"/>
    </source>
</evidence>
<evidence type="ECO:0000256" key="1">
    <source>
        <dbReference type="ARBA" id="ARBA00009986"/>
    </source>
</evidence>
<accession>A0A6I4M6X0</accession>
<evidence type="ECO:0000256" key="4">
    <source>
        <dbReference type="RuleBase" id="RU003345"/>
    </source>
</evidence>
<dbReference type="FunFam" id="3.40.605.10:FF:000007">
    <property type="entry name" value="NAD/NADP-dependent betaine aldehyde dehydrogenase"/>
    <property type="match status" value="1"/>
</dbReference>
<dbReference type="RefSeq" id="WP_151592259.1">
    <property type="nucleotide sequence ID" value="NZ_WBMS02000003.1"/>
</dbReference>
<dbReference type="Proteomes" id="UP000462055">
    <property type="component" value="Unassembled WGS sequence"/>
</dbReference>
<dbReference type="GO" id="GO:0016620">
    <property type="term" value="F:oxidoreductase activity, acting on the aldehyde or oxo group of donors, NAD or NADP as acceptor"/>
    <property type="evidence" value="ECO:0007669"/>
    <property type="project" value="InterPro"/>
</dbReference>
<dbReference type="AlphaFoldDB" id="A0A6I4M6X0"/>
<evidence type="ECO:0000256" key="3">
    <source>
        <dbReference type="PROSITE-ProRule" id="PRU10007"/>
    </source>
</evidence>
<dbReference type="EMBL" id="WBMS02000003">
    <property type="protein sequence ID" value="MVZ99906.1"/>
    <property type="molecule type" value="Genomic_DNA"/>
</dbReference>
<evidence type="ECO:0000259" key="5">
    <source>
        <dbReference type="Pfam" id="PF00171"/>
    </source>
</evidence>
<gene>
    <name evidence="6" type="ORF">F8568_005825</name>
</gene>
<dbReference type="InterPro" id="IPR016163">
    <property type="entry name" value="Ald_DH_C"/>
</dbReference>
<comment type="caution">
    <text evidence="6">The sequence shown here is derived from an EMBL/GenBank/DDBJ whole genome shotgun (WGS) entry which is preliminary data.</text>
</comment>
<dbReference type="PANTHER" id="PTHR11699">
    <property type="entry name" value="ALDEHYDE DEHYDROGENASE-RELATED"/>
    <property type="match status" value="1"/>
</dbReference>
<dbReference type="InterPro" id="IPR016161">
    <property type="entry name" value="Ald_DH/histidinol_DH"/>
</dbReference>
<protein>
    <submittedName>
        <fullName evidence="6">Aldehyde dehydrogenase family protein</fullName>
    </submittedName>
</protein>
<feature type="active site" evidence="3">
    <location>
        <position position="257"/>
    </location>
</feature>
<proteinExistence type="inferred from homology"/>
<dbReference type="InterPro" id="IPR015590">
    <property type="entry name" value="Aldehyde_DH_dom"/>
</dbReference>
<evidence type="ECO:0000313" key="7">
    <source>
        <dbReference type="Proteomes" id="UP000462055"/>
    </source>
</evidence>
<dbReference type="InterPro" id="IPR029510">
    <property type="entry name" value="Ald_DH_CS_GLU"/>
</dbReference>
<dbReference type="Gene3D" id="3.40.309.10">
    <property type="entry name" value="Aldehyde Dehydrogenase, Chain A, domain 2"/>
    <property type="match status" value="1"/>
</dbReference>